<evidence type="ECO:0000313" key="2">
    <source>
        <dbReference type="Proteomes" id="UP000323506"/>
    </source>
</evidence>
<proteinExistence type="predicted"/>
<dbReference type="EMBL" id="CM017697">
    <property type="protein sequence ID" value="TYG99015.1"/>
    <property type="molecule type" value="Genomic_DNA"/>
</dbReference>
<dbReference type="Gene3D" id="1.25.40.120">
    <property type="entry name" value="Protein prenylyltransferase"/>
    <property type="match status" value="1"/>
</dbReference>
<sequence length="117" mass="13734">MNNAITKNEACFKENVLPFFSIRHFPIFLLFTSQQRKTLFPFPLYCDPNPVFFIGIHLWSSPFPPLPQDDAPNPIFPIAYKEEFCETMDYFRAIYKANESPHALHLNRRAIRLNPSN</sequence>
<dbReference type="Proteomes" id="UP000323506">
    <property type="component" value="Chromosome A10"/>
</dbReference>
<accession>A0A5D2EZZ6</accession>
<name>A0A5D2EZZ6_GOSDA</name>
<dbReference type="SUPFAM" id="SSF48439">
    <property type="entry name" value="Protein prenylyltransferase"/>
    <property type="match status" value="1"/>
</dbReference>
<gene>
    <name evidence="1" type="ORF">ES288_A10G163100v1</name>
</gene>
<protein>
    <submittedName>
        <fullName evidence="1">Uncharacterized protein</fullName>
    </submittedName>
</protein>
<reference evidence="1 2" key="1">
    <citation type="submission" date="2019-06" db="EMBL/GenBank/DDBJ databases">
        <title>WGS assembly of Gossypium darwinii.</title>
        <authorList>
            <person name="Chen Z.J."/>
            <person name="Sreedasyam A."/>
            <person name="Ando A."/>
            <person name="Song Q."/>
            <person name="De L."/>
            <person name="Hulse-Kemp A."/>
            <person name="Ding M."/>
            <person name="Ye W."/>
            <person name="Kirkbride R."/>
            <person name="Jenkins J."/>
            <person name="Plott C."/>
            <person name="Lovell J."/>
            <person name="Lin Y.-M."/>
            <person name="Vaughn R."/>
            <person name="Liu B."/>
            <person name="Li W."/>
            <person name="Simpson S."/>
            <person name="Scheffler B."/>
            <person name="Saski C."/>
            <person name="Grover C."/>
            <person name="Hu G."/>
            <person name="Conover J."/>
            <person name="Carlson J."/>
            <person name="Shu S."/>
            <person name="Boston L."/>
            <person name="Williams M."/>
            <person name="Peterson D."/>
            <person name="Mcgee K."/>
            <person name="Jones D."/>
            <person name="Wendel J."/>
            <person name="Stelly D."/>
            <person name="Grimwood J."/>
            <person name="Schmutz J."/>
        </authorList>
    </citation>
    <scope>NUCLEOTIDE SEQUENCE [LARGE SCALE GENOMIC DNA]</scope>
    <source>
        <strain evidence="1">1808015.09</strain>
    </source>
</reference>
<organism evidence="1 2">
    <name type="scientific">Gossypium darwinii</name>
    <name type="common">Darwin's cotton</name>
    <name type="synonym">Gossypium barbadense var. darwinii</name>
    <dbReference type="NCBI Taxonomy" id="34276"/>
    <lineage>
        <taxon>Eukaryota</taxon>
        <taxon>Viridiplantae</taxon>
        <taxon>Streptophyta</taxon>
        <taxon>Embryophyta</taxon>
        <taxon>Tracheophyta</taxon>
        <taxon>Spermatophyta</taxon>
        <taxon>Magnoliopsida</taxon>
        <taxon>eudicotyledons</taxon>
        <taxon>Gunneridae</taxon>
        <taxon>Pentapetalae</taxon>
        <taxon>rosids</taxon>
        <taxon>malvids</taxon>
        <taxon>Malvales</taxon>
        <taxon>Malvaceae</taxon>
        <taxon>Malvoideae</taxon>
        <taxon>Gossypium</taxon>
    </lineage>
</organism>
<keyword evidence="2" id="KW-1185">Reference proteome</keyword>
<dbReference type="AlphaFoldDB" id="A0A5D2EZZ6"/>
<evidence type="ECO:0000313" key="1">
    <source>
        <dbReference type="EMBL" id="TYG99015.1"/>
    </source>
</evidence>